<organism evidence="2 5">
    <name type="scientific">Myxococcus fulvus</name>
    <dbReference type="NCBI Taxonomy" id="33"/>
    <lineage>
        <taxon>Bacteria</taxon>
        <taxon>Pseudomonadati</taxon>
        <taxon>Myxococcota</taxon>
        <taxon>Myxococcia</taxon>
        <taxon>Myxococcales</taxon>
        <taxon>Cystobacterineae</taxon>
        <taxon>Myxococcaceae</taxon>
        <taxon>Myxococcus</taxon>
    </lineage>
</organism>
<reference evidence="2 5" key="2">
    <citation type="submission" date="2019-07" db="EMBL/GenBank/DDBJ databases">
        <title>Whole genome shotgun sequence of Myxococcus fulvus NBRC 100333.</title>
        <authorList>
            <person name="Hosoyama A."/>
            <person name="Uohara A."/>
            <person name="Ohji S."/>
            <person name="Ichikawa N."/>
        </authorList>
    </citation>
    <scope>NUCLEOTIDE SEQUENCE [LARGE SCALE GENOMIC DNA]</scope>
    <source>
        <strain evidence="2 5">NBRC 100333</strain>
    </source>
</reference>
<dbReference type="Gene3D" id="2.30.110.10">
    <property type="entry name" value="Electron Transport, Fmn-binding Protein, Chain A"/>
    <property type="match status" value="1"/>
</dbReference>
<dbReference type="SUPFAM" id="SSF50475">
    <property type="entry name" value="FMN-binding split barrel"/>
    <property type="match status" value="1"/>
</dbReference>
<evidence type="ECO:0000313" key="4">
    <source>
        <dbReference type="Proteomes" id="UP000183760"/>
    </source>
</evidence>
<proteinExistence type="predicted"/>
<dbReference type="OrthoDB" id="115989at2"/>
<dbReference type="EMBL" id="FOIB01000001">
    <property type="protein sequence ID" value="SES89118.1"/>
    <property type="molecule type" value="Genomic_DNA"/>
</dbReference>
<dbReference type="AlphaFoldDB" id="A0A511T000"/>
<dbReference type="PANTHER" id="PTHR39336:SF1">
    <property type="entry name" value="PYRIDOXAMINE PHOSPHATE OXIDASE FAMILY PROTEIN (AFU_ORTHOLOGUE AFUA_6G11440)"/>
    <property type="match status" value="1"/>
</dbReference>
<evidence type="ECO:0000313" key="5">
    <source>
        <dbReference type="Proteomes" id="UP000321514"/>
    </source>
</evidence>
<accession>A0A511T000</accession>
<protein>
    <submittedName>
        <fullName evidence="2">Pyridoxamine 5'-phosphate oxidase</fullName>
    </submittedName>
</protein>
<dbReference type="Proteomes" id="UP000183760">
    <property type="component" value="Unassembled WGS sequence"/>
</dbReference>
<comment type="caution">
    <text evidence="2">The sequence shown here is derived from an EMBL/GenBank/DDBJ whole genome shotgun (WGS) entry which is preliminary data.</text>
</comment>
<gene>
    <name evidence="2" type="ORF">MFU01_25270</name>
    <name evidence="3" type="ORF">SAMN05443572_101493</name>
</gene>
<dbReference type="InterPro" id="IPR012349">
    <property type="entry name" value="Split_barrel_FMN-bd"/>
</dbReference>
<feature type="domain" description="Pyridoxamine 5'-phosphate oxidase N-terminal" evidence="1">
    <location>
        <begin position="9"/>
        <end position="132"/>
    </location>
</feature>
<reference evidence="3 4" key="1">
    <citation type="submission" date="2016-10" db="EMBL/GenBank/DDBJ databases">
        <authorList>
            <person name="Varghese N."/>
            <person name="Submissions S."/>
        </authorList>
    </citation>
    <scope>NUCLEOTIDE SEQUENCE [LARGE SCALE GENOMIC DNA]</scope>
    <source>
        <strain evidence="3 4">DSM 16525</strain>
    </source>
</reference>
<evidence type="ECO:0000313" key="2">
    <source>
        <dbReference type="EMBL" id="GEN07490.1"/>
    </source>
</evidence>
<sequence>MATQYPHLEPLHRDFILRQRMFFTASAASTGRVNLSPKGLDSLRVLGPNEVVYLDLTGSGNETAAHLRADGRLTLMFCAFEGPPMILRLYGRGQVLRRGSAEYTRLLAHEFGGVEPLGARQMVKLDIDLVQKSCGYSVPLYEFTAERPTLTRWAENKGEDGLTEYRRKKNAHSIDGLPTGLFDEEESD</sequence>
<keyword evidence="4" id="KW-1185">Reference proteome</keyword>
<dbReference type="InterPro" id="IPR011576">
    <property type="entry name" value="Pyridox_Oxase_N"/>
</dbReference>
<dbReference type="Pfam" id="PF01243">
    <property type="entry name" value="PNPOx_N"/>
    <property type="match status" value="1"/>
</dbReference>
<evidence type="ECO:0000313" key="3">
    <source>
        <dbReference type="EMBL" id="SES89118.1"/>
    </source>
</evidence>
<name>A0A511T000_MYXFU</name>
<dbReference type="RefSeq" id="WP_074948738.1">
    <property type="nucleotide sequence ID" value="NZ_BJXR01000025.1"/>
</dbReference>
<dbReference type="Proteomes" id="UP000321514">
    <property type="component" value="Unassembled WGS sequence"/>
</dbReference>
<dbReference type="PANTHER" id="PTHR39336">
    <property type="entry name" value="PYRIDOXAMINE PHOSPHATE OXIDASE FAMILY PROTEIN (AFU_ORTHOLOGUE AFUA_6G11440)"/>
    <property type="match status" value="1"/>
</dbReference>
<evidence type="ECO:0000259" key="1">
    <source>
        <dbReference type="Pfam" id="PF01243"/>
    </source>
</evidence>
<dbReference type="EMBL" id="BJXR01000025">
    <property type="protein sequence ID" value="GEN07490.1"/>
    <property type="molecule type" value="Genomic_DNA"/>
</dbReference>